<proteinExistence type="predicted"/>
<evidence type="ECO:0000313" key="2">
    <source>
        <dbReference type="EMBL" id="GAI77574.1"/>
    </source>
</evidence>
<dbReference type="EMBL" id="BARW01006558">
    <property type="protein sequence ID" value="GAI77574.1"/>
    <property type="molecule type" value="Genomic_DNA"/>
</dbReference>
<name>X1TC35_9ZZZZ</name>
<dbReference type="InterPro" id="IPR001845">
    <property type="entry name" value="HTH_ArsR_DNA-bd_dom"/>
</dbReference>
<dbReference type="Gene3D" id="1.10.10.10">
    <property type="entry name" value="Winged helix-like DNA-binding domain superfamily/Winged helix DNA-binding domain"/>
    <property type="match status" value="1"/>
</dbReference>
<dbReference type="SMART" id="SM00418">
    <property type="entry name" value="HTH_ARSR"/>
    <property type="match status" value="1"/>
</dbReference>
<dbReference type="Pfam" id="PF01022">
    <property type="entry name" value="HTH_5"/>
    <property type="match status" value="1"/>
</dbReference>
<dbReference type="InterPro" id="IPR036390">
    <property type="entry name" value="WH_DNA-bd_sf"/>
</dbReference>
<dbReference type="AlphaFoldDB" id="X1TC35"/>
<organism evidence="2">
    <name type="scientific">marine sediment metagenome</name>
    <dbReference type="NCBI Taxonomy" id="412755"/>
    <lineage>
        <taxon>unclassified sequences</taxon>
        <taxon>metagenomes</taxon>
        <taxon>ecological metagenomes</taxon>
    </lineage>
</organism>
<dbReference type="GO" id="GO:0003700">
    <property type="term" value="F:DNA-binding transcription factor activity"/>
    <property type="evidence" value="ECO:0007669"/>
    <property type="project" value="InterPro"/>
</dbReference>
<dbReference type="InterPro" id="IPR011991">
    <property type="entry name" value="ArsR-like_HTH"/>
</dbReference>
<evidence type="ECO:0000259" key="1">
    <source>
        <dbReference type="SMART" id="SM00418"/>
    </source>
</evidence>
<dbReference type="InterPro" id="IPR036388">
    <property type="entry name" value="WH-like_DNA-bd_sf"/>
</dbReference>
<dbReference type="CDD" id="cd00090">
    <property type="entry name" value="HTH_ARSR"/>
    <property type="match status" value="1"/>
</dbReference>
<sequence length="128" mass="14737">MNSENQYDDLIDCIEESFKEIVTIAKSLGNEKRLKILIFLLKRTHSFGALMNKIKLKKTALSNHLSHLINAKLIEKVDFGVYSITGDGIGFMEAIERAYHQSPSREKKRFEALQTRAISNSFLNRYSR</sequence>
<reference evidence="2" key="1">
    <citation type="journal article" date="2014" name="Front. Microbiol.">
        <title>High frequency of phylogenetically diverse reductive dehalogenase-homologous genes in deep subseafloor sedimentary metagenomes.</title>
        <authorList>
            <person name="Kawai M."/>
            <person name="Futagami T."/>
            <person name="Toyoda A."/>
            <person name="Takaki Y."/>
            <person name="Nishi S."/>
            <person name="Hori S."/>
            <person name="Arai W."/>
            <person name="Tsubouchi T."/>
            <person name="Morono Y."/>
            <person name="Uchiyama I."/>
            <person name="Ito T."/>
            <person name="Fujiyama A."/>
            <person name="Inagaki F."/>
            <person name="Takami H."/>
        </authorList>
    </citation>
    <scope>NUCLEOTIDE SEQUENCE</scope>
    <source>
        <strain evidence="2">Expedition CK06-06</strain>
    </source>
</reference>
<protein>
    <recommendedName>
        <fullName evidence="1">HTH arsR-type domain-containing protein</fullName>
    </recommendedName>
</protein>
<feature type="domain" description="HTH arsR-type" evidence="1">
    <location>
        <begin position="23"/>
        <end position="100"/>
    </location>
</feature>
<comment type="caution">
    <text evidence="2">The sequence shown here is derived from an EMBL/GenBank/DDBJ whole genome shotgun (WGS) entry which is preliminary data.</text>
</comment>
<gene>
    <name evidence="2" type="ORF">S12H4_13777</name>
</gene>
<accession>X1TC35</accession>
<dbReference type="SUPFAM" id="SSF46785">
    <property type="entry name" value="Winged helix' DNA-binding domain"/>
    <property type="match status" value="1"/>
</dbReference>